<proteinExistence type="predicted"/>
<evidence type="ECO:0000313" key="3">
    <source>
        <dbReference type="EMBL" id="URE29665.1"/>
    </source>
</evidence>
<evidence type="ECO:0000313" key="4">
    <source>
        <dbReference type="Proteomes" id="UP001055439"/>
    </source>
</evidence>
<gene>
    <name evidence="3" type="ORF">MUK42_03490</name>
</gene>
<dbReference type="FunFam" id="3.30.70.80:FF:000003">
    <property type="entry name" value="Subtilisin-like protease SBT1.9"/>
    <property type="match status" value="1"/>
</dbReference>
<dbReference type="PANTHER" id="PTHR48222:SF4">
    <property type="entry name" value="PROTEINASE INHIBITOR, PROPEPTIDE"/>
    <property type="match status" value="1"/>
</dbReference>
<dbReference type="Proteomes" id="UP001055439">
    <property type="component" value="Chromosome 8"/>
</dbReference>
<keyword evidence="4" id="KW-1185">Reference proteome</keyword>
<dbReference type="Pfam" id="PF05922">
    <property type="entry name" value="Inhibitor_I9"/>
    <property type="match status" value="1"/>
</dbReference>
<dbReference type="OrthoDB" id="2014869at2759"/>
<keyword evidence="1" id="KW-0732">Signal</keyword>
<dbReference type="InterPro" id="IPR037045">
    <property type="entry name" value="S8pro/Inhibitor_I9_sf"/>
</dbReference>
<feature type="domain" description="Inhibitor I9" evidence="2">
    <location>
        <begin position="22"/>
        <end position="93"/>
    </location>
</feature>
<protein>
    <submittedName>
        <fullName evidence="3">Peptidase inhibitor I9</fullName>
    </submittedName>
</protein>
<feature type="chain" id="PRO_5039330227" evidence="1">
    <location>
        <begin position="19"/>
        <end position="113"/>
    </location>
</feature>
<name>A0A9E7HAJ7_9LILI</name>
<accession>A0A9E7HAJ7</accession>
<dbReference type="PANTHER" id="PTHR48222">
    <property type="entry name" value="PROTEINASE INHIBITOR, PROPEPTIDE"/>
    <property type="match status" value="1"/>
</dbReference>
<reference evidence="3" key="1">
    <citation type="submission" date="2022-05" db="EMBL/GenBank/DDBJ databases">
        <title>The Musa troglodytarum L. genome provides insights into the mechanism of non-climacteric behaviour and enrichment of carotenoids.</title>
        <authorList>
            <person name="Wang J."/>
        </authorList>
    </citation>
    <scope>NUCLEOTIDE SEQUENCE</scope>
    <source>
        <tissue evidence="3">Leaf</tissue>
    </source>
</reference>
<dbReference type="SUPFAM" id="SSF54897">
    <property type="entry name" value="Protease propeptides/inhibitors"/>
    <property type="match status" value="1"/>
</dbReference>
<dbReference type="EMBL" id="CP097510">
    <property type="protein sequence ID" value="URE29665.1"/>
    <property type="molecule type" value="Genomic_DNA"/>
</dbReference>
<dbReference type="Gene3D" id="3.30.70.80">
    <property type="entry name" value="Peptidase S8 propeptide/proteinase inhibitor I9"/>
    <property type="match status" value="1"/>
</dbReference>
<organism evidence="3 4">
    <name type="scientific">Musa troglodytarum</name>
    <name type="common">fe'i banana</name>
    <dbReference type="NCBI Taxonomy" id="320322"/>
    <lineage>
        <taxon>Eukaryota</taxon>
        <taxon>Viridiplantae</taxon>
        <taxon>Streptophyta</taxon>
        <taxon>Embryophyta</taxon>
        <taxon>Tracheophyta</taxon>
        <taxon>Spermatophyta</taxon>
        <taxon>Magnoliopsida</taxon>
        <taxon>Liliopsida</taxon>
        <taxon>Zingiberales</taxon>
        <taxon>Musaceae</taxon>
        <taxon>Musa</taxon>
    </lineage>
</organism>
<evidence type="ECO:0000256" key="1">
    <source>
        <dbReference type="SAM" id="SignalP"/>
    </source>
</evidence>
<sequence>MLCMVLAASAVRLAPTSADAATYIVHMDPAAMPSAFSGRRSWYAATLAATADASDAIPADQKIVYVYDNAIHGFSARLSSAQLEQLKKSHGFLSCSATRPSRGHDPHLGLPRA</sequence>
<evidence type="ECO:0000259" key="2">
    <source>
        <dbReference type="Pfam" id="PF05922"/>
    </source>
</evidence>
<dbReference type="InterPro" id="IPR010259">
    <property type="entry name" value="S8pro/Inhibitor_I9"/>
</dbReference>
<feature type="signal peptide" evidence="1">
    <location>
        <begin position="1"/>
        <end position="18"/>
    </location>
</feature>
<dbReference type="AlphaFoldDB" id="A0A9E7HAJ7"/>